<dbReference type="Proteomes" id="UP000824890">
    <property type="component" value="Unassembled WGS sequence"/>
</dbReference>
<dbReference type="InterPro" id="IPR025287">
    <property type="entry name" value="WAK_GUB"/>
</dbReference>
<evidence type="ECO:0000256" key="5">
    <source>
        <dbReference type="ARBA" id="ARBA00022692"/>
    </source>
</evidence>
<dbReference type="InterPro" id="IPR000719">
    <property type="entry name" value="Prot_kinase_dom"/>
</dbReference>
<dbReference type="PROSITE" id="PS00108">
    <property type="entry name" value="PROTEIN_KINASE_ST"/>
    <property type="match status" value="1"/>
</dbReference>
<evidence type="ECO:0000256" key="13">
    <source>
        <dbReference type="ARBA" id="ARBA00047899"/>
    </source>
</evidence>
<dbReference type="AlphaFoldDB" id="A0A816Z1D0"/>
<name>A0A816Z1D0_BRANA</name>
<keyword evidence="9 15" id="KW-0067">ATP-binding</keyword>
<evidence type="ECO:0000256" key="6">
    <source>
        <dbReference type="ARBA" id="ARBA00022729"/>
    </source>
</evidence>
<evidence type="ECO:0000256" key="11">
    <source>
        <dbReference type="ARBA" id="ARBA00023136"/>
    </source>
</evidence>
<evidence type="ECO:0000256" key="1">
    <source>
        <dbReference type="ARBA" id="ARBA00004479"/>
    </source>
</evidence>
<comment type="catalytic activity">
    <reaction evidence="13">
        <text>L-threonyl-[protein] + ATP = O-phospho-L-threonyl-[protein] + ADP + H(+)</text>
        <dbReference type="Rhea" id="RHEA:46608"/>
        <dbReference type="Rhea" id="RHEA-COMP:11060"/>
        <dbReference type="Rhea" id="RHEA-COMP:11605"/>
        <dbReference type="ChEBI" id="CHEBI:15378"/>
        <dbReference type="ChEBI" id="CHEBI:30013"/>
        <dbReference type="ChEBI" id="CHEBI:30616"/>
        <dbReference type="ChEBI" id="CHEBI:61977"/>
        <dbReference type="ChEBI" id="CHEBI:456216"/>
        <dbReference type="EC" id="2.7.11.1"/>
    </reaction>
</comment>
<dbReference type="Gene3D" id="3.30.200.20">
    <property type="entry name" value="Phosphorylase Kinase, domain 1"/>
    <property type="match status" value="1"/>
</dbReference>
<evidence type="ECO:0000256" key="2">
    <source>
        <dbReference type="ARBA" id="ARBA00012513"/>
    </source>
</evidence>
<protein>
    <recommendedName>
        <fullName evidence="2">non-specific serine/threonine protein kinase</fullName>
        <ecNumber evidence="2">2.7.11.1</ecNumber>
    </recommendedName>
</protein>
<dbReference type="Pfam" id="PF13947">
    <property type="entry name" value="GUB_WAK_bind"/>
    <property type="match status" value="1"/>
</dbReference>
<evidence type="ECO:0000313" key="21">
    <source>
        <dbReference type="Proteomes" id="UP000824890"/>
    </source>
</evidence>
<evidence type="ECO:0000256" key="8">
    <source>
        <dbReference type="ARBA" id="ARBA00022777"/>
    </source>
</evidence>
<keyword evidence="5 17" id="KW-0812">Transmembrane</keyword>
<feature type="domain" description="Protein kinase" evidence="18">
    <location>
        <begin position="416"/>
        <end position="691"/>
    </location>
</feature>
<evidence type="ECO:0000256" key="9">
    <source>
        <dbReference type="ARBA" id="ARBA00022840"/>
    </source>
</evidence>
<keyword evidence="6" id="KW-0732">Signal</keyword>
<dbReference type="GO" id="GO:0030247">
    <property type="term" value="F:polysaccharide binding"/>
    <property type="evidence" value="ECO:0007669"/>
    <property type="project" value="InterPro"/>
</dbReference>
<dbReference type="PANTHER" id="PTHR46008">
    <property type="entry name" value="LEAF RUST 10 DISEASE-RESISTANCE LOCUS RECEPTOR-LIKE PROTEIN KINASE-LIKE 1.4"/>
    <property type="match status" value="1"/>
</dbReference>
<sequence>MRILKLDLFCTGTAKNLTRDIGTFTNSFISSSSSPFFYLPLNTMIDIFLSLTKSMFHIVIWMLFVIPSFVSSTNELYDRCSQPFPCGNQSLLYPFWTSGREDCGHPEFEVDCSGGFAELSITSVKYRILEANYDSDSGIIRLARSDFIGGLCPKDLLNATFDERVVTLAPTTEFLTIYHNCSREFPMYVSTYVGDLRCGDGDGDDDDTISYYVTSDLSSPLLNGIRGQLEDFGLSCKTVSIRVSRPLLNALQGNRTRDNLQRTLAEGFQLELSQECSSCLASNGACGFNQNSGGFVCYCVDETNNRTCSSKKKGISPGAIAGIVAACVLLVVILIAAGLFCLIRRPKKIQAAQHMSKGLPITSSASSRETSSYPTSTTVSSSSNHSLLPSISYITNASTYFGVQVFSYEELEEATENFSRELGNGGFGTVYYGVLKDGRAVAVKRLYERSLKRVEQFKNEIDILKSLKHTNLVILYGCTSRHSTELLLVYEYISNGTLADHLHGDRAEARPICWPVRLNIAIETASALSFLHKSGIIHRDVKTTNILLDENSTVKVADFGLSRLFSMDQTHVSTAPQGTPGYVDPEYYQCYRLNEKSDVYSFGVVLAELISSKEAVDITRHRHDINLANMAVSKIQNNAVHELLDPSLGFSKDPEVKRMMVSVAELAFRCLQQEREGRPSMDEIVEILKGIKGENRVTPPPDVVDIEVSGEDDVGLLRHSVPPPVSPDTDKWTSSSDTAASSF</sequence>
<dbReference type="PROSITE" id="PS50011">
    <property type="entry name" value="PROTEIN_KINASE_DOM"/>
    <property type="match status" value="1"/>
</dbReference>
<dbReference type="FunFam" id="1.10.510.10:FF:000161">
    <property type="entry name" value="Wall-associated receptor kinase-like 20"/>
    <property type="match status" value="1"/>
</dbReference>
<evidence type="ECO:0000256" key="7">
    <source>
        <dbReference type="ARBA" id="ARBA00022741"/>
    </source>
</evidence>
<dbReference type="SUPFAM" id="SSF56112">
    <property type="entry name" value="Protein kinase-like (PK-like)"/>
    <property type="match status" value="1"/>
</dbReference>
<evidence type="ECO:0000256" key="4">
    <source>
        <dbReference type="ARBA" id="ARBA00022679"/>
    </source>
</evidence>
<keyword evidence="12" id="KW-0325">Glycoprotein</keyword>
<keyword evidence="10 17" id="KW-1133">Transmembrane helix</keyword>
<reference evidence="20 21" key="2">
    <citation type="submission" date="2021-05" db="EMBL/GenBank/DDBJ databases">
        <title>Genome Assembly of Synthetic Allotetraploid Brassica napus Reveals Homoeologous Exchanges between Subgenomes.</title>
        <authorList>
            <person name="Davis J.T."/>
        </authorList>
    </citation>
    <scope>NUCLEOTIDE SEQUENCE [LARGE SCALE GENOMIC DNA]</scope>
    <source>
        <strain evidence="21">cv. Da-Ae</strain>
        <tissue evidence="20">Seedling</tissue>
    </source>
</reference>
<proteinExistence type="predicted"/>
<dbReference type="PANTHER" id="PTHR46008:SF30">
    <property type="entry name" value="PROTEIN KINASE DOMAIN-CONTAINING PROTEIN"/>
    <property type="match status" value="1"/>
</dbReference>
<dbReference type="InterPro" id="IPR011009">
    <property type="entry name" value="Kinase-like_dom_sf"/>
</dbReference>
<reference evidence="19" key="1">
    <citation type="submission" date="2021-01" db="EMBL/GenBank/DDBJ databases">
        <authorList>
            <consortium name="Genoscope - CEA"/>
            <person name="William W."/>
        </authorList>
    </citation>
    <scope>NUCLEOTIDE SEQUENCE</scope>
</reference>
<feature type="region of interest" description="Disordered" evidence="16">
    <location>
        <begin position="715"/>
        <end position="743"/>
    </location>
</feature>
<dbReference type="GO" id="GO:0005524">
    <property type="term" value="F:ATP binding"/>
    <property type="evidence" value="ECO:0007669"/>
    <property type="project" value="UniProtKB-UniRule"/>
</dbReference>
<dbReference type="Pfam" id="PF14380">
    <property type="entry name" value="WAK_assoc"/>
    <property type="match status" value="1"/>
</dbReference>
<dbReference type="EMBL" id="HG994361">
    <property type="protein sequence ID" value="CAF2188964.1"/>
    <property type="molecule type" value="Genomic_DNA"/>
</dbReference>
<evidence type="ECO:0000256" key="17">
    <source>
        <dbReference type="SAM" id="Phobius"/>
    </source>
</evidence>
<keyword evidence="11 17" id="KW-0472">Membrane</keyword>
<dbReference type="GO" id="GO:0004674">
    <property type="term" value="F:protein serine/threonine kinase activity"/>
    <property type="evidence" value="ECO:0007669"/>
    <property type="project" value="UniProtKB-KW"/>
</dbReference>
<keyword evidence="4" id="KW-0808">Transferase</keyword>
<evidence type="ECO:0000313" key="20">
    <source>
        <dbReference type="EMBL" id="KAH0919643.1"/>
    </source>
</evidence>
<dbReference type="Pfam" id="PF07714">
    <property type="entry name" value="PK_Tyr_Ser-Thr"/>
    <property type="match status" value="1"/>
</dbReference>
<dbReference type="Proteomes" id="UP001295469">
    <property type="component" value="Chromosome A07"/>
</dbReference>
<dbReference type="EMBL" id="JAGKQM010000007">
    <property type="protein sequence ID" value="KAH0919643.1"/>
    <property type="molecule type" value="Genomic_DNA"/>
</dbReference>
<dbReference type="SMART" id="SM00220">
    <property type="entry name" value="S_TKc"/>
    <property type="match status" value="1"/>
</dbReference>
<organism evidence="19">
    <name type="scientific">Brassica napus</name>
    <name type="common">Rape</name>
    <dbReference type="NCBI Taxonomy" id="3708"/>
    <lineage>
        <taxon>Eukaryota</taxon>
        <taxon>Viridiplantae</taxon>
        <taxon>Streptophyta</taxon>
        <taxon>Embryophyta</taxon>
        <taxon>Tracheophyta</taxon>
        <taxon>Spermatophyta</taxon>
        <taxon>Magnoliopsida</taxon>
        <taxon>eudicotyledons</taxon>
        <taxon>Gunneridae</taxon>
        <taxon>Pentapetalae</taxon>
        <taxon>rosids</taxon>
        <taxon>malvids</taxon>
        <taxon>Brassicales</taxon>
        <taxon>Brassicaceae</taxon>
        <taxon>Brassiceae</taxon>
        <taxon>Brassica</taxon>
    </lineage>
</organism>
<dbReference type="EC" id="2.7.11.1" evidence="2"/>
<feature type="transmembrane region" description="Helical" evidence="17">
    <location>
        <begin position="319"/>
        <end position="343"/>
    </location>
</feature>
<keyword evidence="8" id="KW-0418">Kinase</keyword>
<evidence type="ECO:0000313" key="19">
    <source>
        <dbReference type="EMBL" id="CAF2188964.1"/>
    </source>
</evidence>
<dbReference type="PROSITE" id="PS00107">
    <property type="entry name" value="PROTEIN_KINASE_ATP"/>
    <property type="match status" value="1"/>
</dbReference>
<evidence type="ECO:0000256" key="3">
    <source>
        <dbReference type="ARBA" id="ARBA00022527"/>
    </source>
</evidence>
<evidence type="ECO:0000256" key="16">
    <source>
        <dbReference type="SAM" id="MobiDB-lite"/>
    </source>
</evidence>
<accession>A0A816Z1D0</accession>
<keyword evidence="7 15" id="KW-0547">Nucleotide-binding</keyword>
<evidence type="ECO:0000256" key="15">
    <source>
        <dbReference type="PROSITE-ProRule" id="PRU10141"/>
    </source>
</evidence>
<dbReference type="GO" id="GO:0005886">
    <property type="term" value="C:plasma membrane"/>
    <property type="evidence" value="ECO:0007669"/>
    <property type="project" value="UniProtKB-ARBA"/>
</dbReference>
<comment type="subcellular location">
    <subcellularLocation>
        <location evidence="1">Membrane</location>
        <topology evidence="1">Single-pass type I membrane protein</topology>
    </subcellularLocation>
</comment>
<dbReference type="Gene3D" id="1.10.510.10">
    <property type="entry name" value="Transferase(Phosphotransferase) domain 1"/>
    <property type="match status" value="1"/>
</dbReference>
<dbReference type="InterPro" id="IPR001245">
    <property type="entry name" value="Ser-Thr/Tyr_kinase_cat_dom"/>
</dbReference>
<keyword evidence="3" id="KW-0723">Serine/threonine-protein kinase</keyword>
<feature type="compositionally biased region" description="Polar residues" evidence="16">
    <location>
        <begin position="732"/>
        <end position="743"/>
    </location>
</feature>
<evidence type="ECO:0000256" key="10">
    <source>
        <dbReference type="ARBA" id="ARBA00022989"/>
    </source>
</evidence>
<dbReference type="InterPro" id="IPR032872">
    <property type="entry name" value="WAK_assoc_C"/>
</dbReference>
<evidence type="ECO:0000256" key="14">
    <source>
        <dbReference type="ARBA" id="ARBA00048679"/>
    </source>
</evidence>
<dbReference type="InterPro" id="IPR008271">
    <property type="entry name" value="Ser/Thr_kinase_AS"/>
</dbReference>
<keyword evidence="21" id="KW-1185">Reference proteome</keyword>
<gene>
    <name evidence="19" type="ORF">DARMORV10_A07P33670.1</name>
    <name evidence="20" type="ORF">HID58_027303</name>
</gene>
<comment type="catalytic activity">
    <reaction evidence="14">
        <text>L-seryl-[protein] + ATP = O-phospho-L-seryl-[protein] + ADP + H(+)</text>
        <dbReference type="Rhea" id="RHEA:17989"/>
        <dbReference type="Rhea" id="RHEA-COMP:9863"/>
        <dbReference type="Rhea" id="RHEA-COMP:11604"/>
        <dbReference type="ChEBI" id="CHEBI:15378"/>
        <dbReference type="ChEBI" id="CHEBI:29999"/>
        <dbReference type="ChEBI" id="CHEBI:30616"/>
        <dbReference type="ChEBI" id="CHEBI:83421"/>
        <dbReference type="ChEBI" id="CHEBI:456216"/>
        <dbReference type="EC" id="2.7.11.1"/>
    </reaction>
</comment>
<evidence type="ECO:0000259" key="18">
    <source>
        <dbReference type="PROSITE" id="PS50011"/>
    </source>
</evidence>
<evidence type="ECO:0000256" key="12">
    <source>
        <dbReference type="ARBA" id="ARBA00023180"/>
    </source>
</evidence>
<feature type="binding site" evidence="15">
    <location>
        <position position="444"/>
    </location>
    <ligand>
        <name>ATP</name>
        <dbReference type="ChEBI" id="CHEBI:30616"/>
    </ligand>
</feature>
<dbReference type="InterPro" id="IPR017441">
    <property type="entry name" value="Protein_kinase_ATP_BS"/>
</dbReference>